<dbReference type="SMART" id="SM00397">
    <property type="entry name" value="t_SNARE"/>
    <property type="match status" value="1"/>
</dbReference>
<dbReference type="GO" id="GO:0031201">
    <property type="term" value="C:SNARE complex"/>
    <property type="evidence" value="ECO:0007669"/>
    <property type="project" value="TreeGrafter"/>
</dbReference>
<feature type="compositionally biased region" description="Polar residues" evidence="7">
    <location>
        <begin position="21"/>
        <end position="40"/>
    </location>
</feature>
<evidence type="ECO:0000256" key="7">
    <source>
        <dbReference type="SAM" id="MobiDB-lite"/>
    </source>
</evidence>
<dbReference type="OrthoDB" id="10255013at2759"/>
<comment type="subcellular location">
    <subcellularLocation>
        <location evidence="1">Membrane</location>
        <topology evidence="1">Single-pass type IV membrane protein</topology>
    </subcellularLocation>
</comment>
<dbReference type="PROSITE" id="PS50192">
    <property type="entry name" value="T_SNARE"/>
    <property type="match status" value="1"/>
</dbReference>
<dbReference type="InterPro" id="IPR045242">
    <property type="entry name" value="Syntaxin"/>
</dbReference>
<dbReference type="SUPFAM" id="SSF47661">
    <property type="entry name" value="t-snare proteins"/>
    <property type="match status" value="1"/>
</dbReference>
<evidence type="ECO:0000256" key="3">
    <source>
        <dbReference type="ARBA" id="ARBA00022692"/>
    </source>
</evidence>
<dbReference type="GO" id="GO:0005886">
    <property type="term" value="C:plasma membrane"/>
    <property type="evidence" value="ECO:0007669"/>
    <property type="project" value="TreeGrafter"/>
</dbReference>
<keyword evidence="11" id="KW-1185">Reference proteome</keyword>
<dbReference type="GO" id="GO:0005484">
    <property type="term" value="F:SNAP receptor activity"/>
    <property type="evidence" value="ECO:0007669"/>
    <property type="project" value="TreeGrafter"/>
</dbReference>
<evidence type="ECO:0000256" key="6">
    <source>
        <dbReference type="SAM" id="Coils"/>
    </source>
</evidence>
<dbReference type="GO" id="GO:0006886">
    <property type="term" value="P:intracellular protein transport"/>
    <property type="evidence" value="ECO:0007669"/>
    <property type="project" value="TreeGrafter"/>
</dbReference>
<keyword evidence="3 8" id="KW-0812">Transmembrane</keyword>
<dbReference type="EMBL" id="JAACJJ010000001">
    <property type="protein sequence ID" value="KAF5330315.1"/>
    <property type="molecule type" value="Genomic_DNA"/>
</dbReference>
<dbReference type="GO" id="GO:0000149">
    <property type="term" value="F:SNARE binding"/>
    <property type="evidence" value="ECO:0007669"/>
    <property type="project" value="TreeGrafter"/>
</dbReference>
<feature type="transmembrane region" description="Helical" evidence="8">
    <location>
        <begin position="275"/>
        <end position="296"/>
    </location>
</feature>
<evidence type="ECO:0000256" key="8">
    <source>
        <dbReference type="SAM" id="Phobius"/>
    </source>
</evidence>
<dbReference type="PANTHER" id="PTHR19957">
    <property type="entry name" value="SYNTAXIN"/>
    <property type="match status" value="1"/>
</dbReference>
<protein>
    <recommendedName>
        <fullName evidence="9">t-SNARE coiled-coil homology domain-containing protein</fullName>
    </recommendedName>
</protein>
<reference evidence="10 11" key="1">
    <citation type="journal article" date="2020" name="ISME J.">
        <title>Uncovering the hidden diversity of litter-decomposition mechanisms in mushroom-forming fungi.</title>
        <authorList>
            <person name="Floudas D."/>
            <person name="Bentzer J."/>
            <person name="Ahren D."/>
            <person name="Johansson T."/>
            <person name="Persson P."/>
            <person name="Tunlid A."/>
        </authorList>
    </citation>
    <scope>NUCLEOTIDE SEQUENCE [LARGE SCALE GENOMIC DNA]</scope>
    <source>
        <strain evidence="10 11">CBS 101986</strain>
    </source>
</reference>
<evidence type="ECO:0000256" key="1">
    <source>
        <dbReference type="ARBA" id="ARBA00004211"/>
    </source>
</evidence>
<evidence type="ECO:0000256" key="4">
    <source>
        <dbReference type="ARBA" id="ARBA00022989"/>
    </source>
</evidence>
<evidence type="ECO:0000313" key="11">
    <source>
        <dbReference type="Proteomes" id="UP000567179"/>
    </source>
</evidence>
<dbReference type="PANTHER" id="PTHR19957:SF307">
    <property type="entry name" value="PROTEIN SSO1-RELATED"/>
    <property type="match status" value="1"/>
</dbReference>
<feature type="region of interest" description="Disordered" evidence="7">
    <location>
        <begin position="18"/>
        <end position="42"/>
    </location>
</feature>
<dbReference type="Pfam" id="PF05739">
    <property type="entry name" value="SNARE"/>
    <property type="match status" value="1"/>
</dbReference>
<dbReference type="CDD" id="cd15849">
    <property type="entry name" value="SNARE_Sso1"/>
    <property type="match status" value="1"/>
</dbReference>
<comment type="caution">
    <text evidence="10">The sequence shown here is derived from an EMBL/GenBank/DDBJ whole genome shotgun (WGS) entry which is preliminary data.</text>
</comment>
<name>A0A8H5BVQ9_9AGAR</name>
<dbReference type="GO" id="GO:0012505">
    <property type="term" value="C:endomembrane system"/>
    <property type="evidence" value="ECO:0007669"/>
    <property type="project" value="TreeGrafter"/>
</dbReference>
<evidence type="ECO:0000259" key="9">
    <source>
        <dbReference type="PROSITE" id="PS50192"/>
    </source>
</evidence>
<dbReference type="Pfam" id="PF00804">
    <property type="entry name" value="Syntaxin"/>
    <property type="match status" value="1"/>
</dbReference>
<dbReference type="AlphaFoldDB" id="A0A8H5BVQ9"/>
<keyword evidence="4 8" id="KW-1133">Transmembrane helix</keyword>
<comment type="similarity">
    <text evidence="2">Belongs to the syntaxin family.</text>
</comment>
<accession>A0A8H5BVQ9</accession>
<dbReference type="Gene3D" id="1.20.58.70">
    <property type="match status" value="1"/>
</dbReference>
<dbReference type="GO" id="GO:0048278">
    <property type="term" value="P:vesicle docking"/>
    <property type="evidence" value="ECO:0007669"/>
    <property type="project" value="TreeGrafter"/>
</dbReference>
<evidence type="ECO:0000313" key="10">
    <source>
        <dbReference type="EMBL" id="KAF5330315.1"/>
    </source>
</evidence>
<keyword evidence="6" id="KW-0175">Coiled coil</keyword>
<dbReference type="InterPro" id="IPR010989">
    <property type="entry name" value="SNARE"/>
</dbReference>
<feature type="coiled-coil region" evidence="6">
    <location>
        <begin position="204"/>
        <end position="234"/>
    </location>
</feature>
<feature type="domain" description="T-SNARE coiled-coil homology" evidence="9">
    <location>
        <begin position="201"/>
        <end position="263"/>
    </location>
</feature>
<dbReference type="GO" id="GO:0006906">
    <property type="term" value="P:vesicle fusion"/>
    <property type="evidence" value="ECO:0007669"/>
    <property type="project" value="TreeGrafter"/>
</dbReference>
<dbReference type="SMART" id="SM00503">
    <property type="entry name" value="SynN"/>
    <property type="match status" value="1"/>
</dbReference>
<keyword evidence="5 8" id="KW-0472">Membrane</keyword>
<dbReference type="GO" id="GO:0006887">
    <property type="term" value="P:exocytosis"/>
    <property type="evidence" value="ECO:0007669"/>
    <property type="project" value="TreeGrafter"/>
</dbReference>
<dbReference type="InterPro" id="IPR000727">
    <property type="entry name" value="T_SNARE_dom"/>
</dbReference>
<evidence type="ECO:0000256" key="2">
    <source>
        <dbReference type="ARBA" id="ARBA00009063"/>
    </source>
</evidence>
<sequence>MASRDRLQAIRAQRAAADNLELSSNVHHNGNPTSPSTNGALSPRDAFLAEDAAIEAEIRRMRENVLQISALRSRSLNAIDDSSQADTNRLSSLTEETRAAMQEIKARIKALEAAPATTDAQLRSNRISVLRSHFLEALQDYQREEQEGRARSRQRVERQLKIVKPDATAEEVAEAVNGGGEQIFSQALMNSTRYAESRQALREVQQRQQDIVKVEQTLAELAQLFQEMATLVEQQDVVINNVETTAQAVNVDTERGAKHTEDAVVHARAYRKKRWICFFIFVFVLVVLAIVLGIVFGKK</sequence>
<dbReference type="Proteomes" id="UP000567179">
    <property type="component" value="Unassembled WGS sequence"/>
</dbReference>
<organism evidence="10 11">
    <name type="scientific">Psilocybe cf. subviscida</name>
    <dbReference type="NCBI Taxonomy" id="2480587"/>
    <lineage>
        <taxon>Eukaryota</taxon>
        <taxon>Fungi</taxon>
        <taxon>Dikarya</taxon>
        <taxon>Basidiomycota</taxon>
        <taxon>Agaricomycotina</taxon>
        <taxon>Agaricomycetes</taxon>
        <taxon>Agaricomycetidae</taxon>
        <taxon>Agaricales</taxon>
        <taxon>Agaricineae</taxon>
        <taxon>Strophariaceae</taxon>
        <taxon>Psilocybe</taxon>
    </lineage>
</organism>
<proteinExistence type="inferred from homology"/>
<gene>
    <name evidence="10" type="ORF">D9619_005785</name>
</gene>
<evidence type="ECO:0000256" key="5">
    <source>
        <dbReference type="ARBA" id="ARBA00023136"/>
    </source>
</evidence>
<dbReference type="InterPro" id="IPR006011">
    <property type="entry name" value="Syntaxin_N"/>
</dbReference>